<dbReference type="HOGENOM" id="CLU_2134171_0_0_1"/>
<dbReference type="GeneID" id="4701353"/>
<proteinExistence type="predicted"/>
<dbReference type="KEGG" id="act:ACLA_024860"/>
<evidence type="ECO:0008006" key="3">
    <source>
        <dbReference type="Google" id="ProtNLM"/>
    </source>
</evidence>
<organism evidence="1 2">
    <name type="scientific">Aspergillus clavatus (strain ATCC 1007 / CBS 513.65 / DSM 816 / NCTC 3887 / NRRL 1 / QM 1276 / 107)</name>
    <dbReference type="NCBI Taxonomy" id="344612"/>
    <lineage>
        <taxon>Eukaryota</taxon>
        <taxon>Fungi</taxon>
        <taxon>Dikarya</taxon>
        <taxon>Ascomycota</taxon>
        <taxon>Pezizomycotina</taxon>
        <taxon>Eurotiomycetes</taxon>
        <taxon>Eurotiomycetidae</taxon>
        <taxon>Eurotiales</taxon>
        <taxon>Aspergillaceae</taxon>
        <taxon>Aspergillus</taxon>
        <taxon>Aspergillus subgen. Fumigati</taxon>
    </lineage>
</organism>
<dbReference type="OMA" id="IKFECAE"/>
<sequence>MTYSGSFQLAFWPTDVDHTYEIKTYHYFPPHERANLPKDLQVKFSQSYGPEDLPLPSITFLNCHYGLAEILHASGMAEVIEKHLRDWEDIEANAPETLSMDGRADIAHMLEVRLWAHVRG</sequence>
<dbReference type="RefSeq" id="XP_001269196.1">
    <property type="nucleotide sequence ID" value="XM_001269195.1"/>
</dbReference>
<dbReference type="VEuPathDB" id="FungiDB:ACLA_024860"/>
<keyword evidence="2" id="KW-1185">Reference proteome</keyword>
<dbReference type="Proteomes" id="UP000006701">
    <property type="component" value="Unassembled WGS sequence"/>
</dbReference>
<evidence type="ECO:0000313" key="2">
    <source>
        <dbReference type="Proteomes" id="UP000006701"/>
    </source>
</evidence>
<evidence type="ECO:0000313" key="1">
    <source>
        <dbReference type="EMBL" id="EAW07770.1"/>
    </source>
</evidence>
<reference evidence="1 2" key="1">
    <citation type="journal article" date="2008" name="PLoS Genet.">
        <title>Genomic islands in the pathogenic filamentous fungus Aspergillus fumigatus.</title>
        <authorList>
            <person name="Fedorova N.D."/>
            <person name="Khaldi N."/>
            <person name="Joardar V.S."/>
            <person name="Maiti R."/>
            <person name="Amedeo P."/>
            <person name="Anderson M.J."/>
            <person name="Crabtree J."/>
            <person name="Silva J.C."/>
            <person name="Badger J.H."/>
            <person name="Albarraq A."/>
            <person name="Angiuoli S."/>
            <person name="Bussey H."/>
            <person name="Bowyer P."/>
            <person name="Cotty P.J."/>
            <person name="Dyer P.S."/>
            <person name="Egan A."/>
            <person name="Galens K."/>
            <person name="Fraser-Liggett C.M."/>
            <person name="Haas B.J."/>
            <person name="Inman J.M."/>
            <person name="Kent R."/>
            <person name="Lemieux S."/>
            <person name="Malavazi I."/>
            <person name="Orvis J."/>
            <person name="Roemer T."/>
            <person name="Ronning C.M."/>
            <person name="Sundaram J.P."/>
            <person name="Sutton G."/>
            <person name="Turner G."/>
            <person name="Venter J.C."/>
            <person name="White O.R."/>
            <person name="Whitty B.R."/>
            <person name="Youngman P."/>
            <person name="Wolfe K.H."/>
            <person name="Goldman G.H."/>
            <person name="Wortman J.R."/>
            <person name="Jiang B."/>
            <person name="Denning D.W."/>
            <person name="Nierman W.C."/>
        </authorList>
    </citation>
    <scope>NUCLEOTIDE SEQUENCE [LARGE SCALE GENOMIC DNA]</scope>
    <source>
        <strain evidence="2">ATCC 1007 / CBS 513.65 / DSM 816 / NCTC 3887 / NRRL 1</strain>
    </source>
</reference>
<accession>A1CQ49</accession>
<dbReference type="AlphaFoldDB" id="A1CQ49"/>
<gene>
    <name evidence="1" type="ORF">ACLA_024860</name>
</gene>
<dbReference type="OrthoDB" id="2104739at2759"/>
<name>A1CQ49_ASPCL</name>
<protein>
    <recommendedName>
        <fullName evidence="3">HNH nuclease domain-containing protein</fullName>
    </recommendedName>
</protein>
<dbReference type="EMBL" id="DS027059">
    <property type="protein sequence ID" value="EAW07770.1"/>
    <property type="molecule type" value="Genomic_DNA"/>
</dbReference>